<dbReference type="PANTHER" id="PTHR30106">
    <property type="entry name" value="INNER MEMBRANE PROTEIN YEIH-RELATED"/>
    <property type="match status" value="1"/>
</dbReference>
<evidence type="ECO:0000313" key="8">
    <source>
        <dbReference type="EMBL" id="MBI5974386.1"/>
    </source>
</evidence>
<evidence type="ECO:0000256" key="3">
    <source>
        <dbReference type="ARBA" id="ARBA00022475"/>
    </source>
</evidence>
<comment type="similarity">
    <text evidence="2">Belongs to the UPF0324 family.</text>
</comment>
<keyword evidence="5 7" id="KW-1133">Transmembrane helix</keyword>
<evidence type="ECO:0000256" key="5">
    <source>
        <dbReference type="ARBA" id="ARBA00022989"/>
    </source>
</evidence>
<accession>A0ABS0T6L1</accession>
<feature type="transmembrane region" description="Helical" evidence="7">
    <location>
        <begin position="114"/>
        <end position="137"/>
    </location>
</feature>
<keyword evidence="3" id="KW-1003">Cell membrane</keyword>
<dbReference type="InterPro" id="IPR018383">
    <property type="entry name" value="UPF0324_pro"/>
</dbReference>
<gene>
    <name evidence="8" type="ORF">HHH54_02085</name>
</gene>
<evidence type="ECO:0000313" key="9">
    <source>
        <dbReference type="Proteomes" id="UP000751852"/>
    </source>
</evidence>
<dbReference type="RefSeq" id="WP_198617171.1">
    <property type="nucleotide sequence ID" value="NZ_JABANU010000003.1"/>
</dbReference>
<evidence type="ECO:0000256" key="7">
    <source>
        <dbReference type="SAM" id="Phobius"/>
    </source>
</evidence>
<feature type="transmembrane region" description="Helical" evidence="7">
    <location>
        <begin position="210"/>
        <end position="228"/>
    </location>
</feature>
<comment type="caution">
    <text evidence="8">The sequence shown here is derived from an EMBL/GenBank/DDBJ whole genome shotgun (WGS) entry which is preliminary data.</text>
</comment>
<dbReference type="PANTHER" id="PTHR30106:SF1">
    <property type="entry name" value="UPF0324 MEMBRANE PROTEIN FN0533"/>
    <property type="match status" value="1"/>
</dbReference>
<keyword evidence="9" id="KW-1185">Reference proteome</keyword>
<feature type="transmembrane region" description="Helical" evidence="7">
    <location>
        <begin position="177"/>
        <end position="198"/>
    </location>
</feature>
<dbReference type="Proteomes" id="UP000751852">
    <property type="component" value="Unassembled WGS sequence"/>
</dbReference>
<feature type="transmembrane region" description="Helical" evidence="7">
    <location>
        <begin position="143"/>
        <end position="165"/>
    </location>
</feature>
<evidence type="ECO:0000256" key="2">
    <source>
        <dbReference type="ARBA" id="ARBA00007977"/>
    </source>
</evidence>
<evidence type="ECO:0000256" key="4">
    <source>
        <dbReference type="ARBA" id="ARBA00022692"/>
    </source>
</evidence>
<organism evidence="8 9">
    <name type="scientific">Staphylococcus canis</name>
    <dbReference type="NCBI Taxonomy" id="2724942"/>
    <lineage>
        <taxon>Bacteria</taxon>
        <taxon>Bacillati</taxon>
        <taxon>Bacillota</taxon>
        <taxon>Bacilli</taxon>
        <taxon>Bacillales</taxon>
        <taxon>Staphylococcaceae</taxon>
        <taxon>Staphylococcus</taxon>
    </lineage>
</organism>
<evidence type="ECO:0000256" key="6">
    <source>
        <dbReference type="ARBA" id="ARBA00023136"/>
    </source>
</evidence>
<keyword evidence="4 7" id="KW-0812">Transmembrane</keyword>
<keyword evidence="6 7" id="KW-0472">Membrane</keyword>
<name>A0ABS0T6L1_9STAP</name>
<comment type="subcellular location">
    <subcellularLocation>
        <location evidence="1">Cell membrane</location>
        <topology evidence="1">Multi-pass membrane protein</topology>
    </subcellularLocation>
</comment>
<feature type="transmembrane region" description="Helical" evidence="7">
    <location>
        <begin position="272"/>
        <end position="292"/>
    </location>
</feature>
<feature type="transmembrane region" description="Helical" evidence="7">
    <location>
        <begin position="86"/>
        <end position="107"/>
    </location>
</feature>
<sequence>MHSIFRGLLFTTTIAIIASILGSIFPIVGSAIFALLIGMLINNIWNLPHTLHSGIRFSSKNILHYSIIVLGFTLSLKQIGNVGLQTLPILMITLTVCFITVIILLKWLNIDKHIGILIGVGTAICGGSAIAATSPVIKARDEVIALSLSIVFLFNLVAVIIFPALGHYFHMSQHAFGVFAGTAINDTSSVVAASALYGSEALESATIVKLTRTLFIIPITLGLAWWTYNKEENRNAARQSSMFQLIPYFIIGFLITSMISTIFHFPVEVMHFFKSISLFLITIALAGVGLSVRFKSFKTAGLKPIIFGLVTWCILIIISLIIILISHLSF</sequence>
<evidence type="ECO:0000256" key="1">
    <source>
        <dbReference type="ARBA" id="ARBA00004651"/>
    </source>
</evidence>
<protein>
    <submittedName>
        <fullName evidence="8">YeiH family putative sulfate export transporter</fullName>
    </submittedName>
</protein>
<dbReference type="EMBL" id="JABANU010000003">
    <property type="protein sequence ID" value="MBI5974386.1"/>
    <property type="molecule type" value="Genomic_DNA"/>
</dbReference>
<feature type="transmembrane region" description="Helical" evidence="7">
    <location>
        <begin position="304"/>
        <end position="325"/>
    </location>
</feature>
<feature type="transmembrane region" description="Helical" evidence="7">
    <location>
        <begin position="12"/>
        <end position="41"/>
    </location>
</feature>
<reference evidence="8 9" key="1">
    <citation type="submission" date="2020-04" db="EMBL/GenBank/DDBJ databases">
        <title>Staphylococcus species from domestic dog.</title>
        <authorList>
            <person name="Paterson G.K."/>
        </authorList>
    </citation>
    <scope>NUCLEOTIDE SEQUENCE [LARGE SCALE GENOMIC DNA]</scope>
    <source>
        <strain evidence="8 9">H16/1A</strain>
    </source>
</reference>
<feature type="transmembrane region" description="Helical" evidence="7">
    <location>
        <begin position="248"/>
        <end position="266"/>
    </location>
</feature>
<dbReference type="Pfam" id="PF03601">
    <property type="entry name" value="Cons_hypoth698"/>
    <property type="match status" value="1"/>
</dbReference>
<proteinExistence type="inferred from homology"/>